<dbReference type="Proteomes" id="UP000070449">
    <property type="component" value="Unassembled WGS sequence"/>
</dbReference>
<reference evidence="4 5" key="1">
    <citation type="submission" date="2015-02" db="EMBL/GenBank/DDBJ databases">
        <title>Improved understanding of the partial-nitritation anammox process through 23 genomes representing the majority of the microbial community.</title>
        <authorList>
            <person name="Speth D.R."/>
            <person name="In T Zandt M."/>
            <person name="Guerrero Cruz S."/>
            <person name="Jetten M.S."/>
            <person name="Dutilh B.E."/>
        </authorList>
    </citation>
    <scope>NUCLEOTIDE SEQUENCE [LARGE SCALE GENOMIC DNA]</scope>
    <source>
        <strain evidence="4">OLB21</strain>
    </source>
</reference>
<dbReference type="InterPro" id="IPR002048">
    <property type="entry name" value="EF_hand_dom"/>
</dbReference>
<evidence type="ECO:0000259" key="3">
    <source>
        <dbReference type="PROSITE" id="PS50222"/>
    </source>
</evidence>
<dbReference type="InterPro" id="IPR036439">
    <property type="entry name" value="Dockerin_dom_sf"/>
</dbReference>
<protein>
    <recommendedName>
        <fullName evidence="3">EF-hand domain-containing protein</fullName>
    </recommendedName>
</protein>
<organism evidence="4 5">
    <name type="scientific">candidate division WS6 bacterium OLB21</name>
    <dbReference type="NCBI Taxonomy" id="1617427"/>
    <lineage>
        <taxon>Bacteria</taxon>
        <taxon>Candidatus Dojkabacteria</taxon>
    </lineage>
</organism>
<keyword evidence="2" id="KW-0732">Signal</keyword>
<feature type="signal peptide" evidence="2">
    <location>
        <begin position="1"/>
        <end position="25"/>
    </location>
</feature>
<dbReference type="PROSITE" id="PS00018">
    <property type="entry name" value="EF_HAND_1"/>
    <property type="match status" value="2"/>
</dbReference>
<feature type="domain" description="EF-hand" evidence="3">
    <location>
        <begin position="1007"/>
        <end position="1031"/>
    </location>
</feature>
<keyword evidence="1" id="KW-1133">Transmembrane helix</keyword>
<dbReference type="Gene3D" id="1.10.1330.10">
    <property type="entry name" value="Dockerin domain"/>
    <property type="match status" value="1"/>
</dbReference>
<accession>A0A136KJA3</accession>
<name>A0A136KJA3_9BACT</name>
<dbReference type="STRING" id="1617427.UZ20_WS6002000578"/>
<feature type="transmembrane region" description="Helical" evidence="1">
    <location>
        <begin position="199"/>
        <end position="222"/>
    </location>
</feature>
<proteinExistence type="predicted"/>
<dbReference type="AlphaFoldDB" id="A0A136KJA3"/>
<keyword evidence="1" id="KW-0812">Transmembrane</keyword>
<gene>
    <name evidence="4" type="ORF">UZ20_WS6002000578</name>
</gene>
<evidence type="ECO:0000313" key="4">
    <source>
        <dbReference type="EMBL" id="KXK09363.1"/>
    </source>
</evidence>
<sequence>MIHKLFSLVSFLPVFLIVFSSSAQALVASPTAGNYAKGEEITISLTANPANEYINAIEFNLLAENLQILDYILPAESGNWLVSKPGCENDQFYIADKVCVTLGKQQAIQPGESLGTLRVMITDDGNARLLTINGSGYSDGEAVYELDQQLVSWNEVVSESSTGLPVDLPWGSILIVVCIGLTVGVLLLLLLLRKSKRAVLSTVLIVGGGLLLAVAAIVVLNFTQSTTPEQSSASQNSNRHSLKVMFIGYNPVEGDKDIATTYFPGAMAGRTAAQFEDEMFEKIRNAYLELSEGRINFSLKKKLNITSFPTYDGVQEFTFDNYARCVYGTPAFQPEFCDALKLKFDYVKFVQENNLCQIAKDEGIDEIWMFSPPYMLAWENFMVGPTAGFPVNGPGFVVPGCDRHIVITNGTYDRPGNLMHIIGHKAEAIMGRLVSYWKAEDKELHWNRFSKIDLYGGMTPDFSVPYCGNIHYPHNGTFSYDIANKTTRLSACSDWKNFPEYTGNNVQSNCDDWGCTDDGWSLKWLSSLPHSVGEVLMTAPSGEKFVFKKDWWYYFLYPENVISFPQYIQECTSFTYGKWSVCSNKTQTRSVVSRSPENCYGEPAEPLVQECADPIVACTDYKYSDWGICIDGKQSRTVEDSLPSGCIGGANPVLSQSCQVACTAFTYTEWSGCNEESLISTRQLVSSLPTGCVGGTPEPLSQSCTIAPERCTEFNYSNWSACVEGKQTRTLVSQLPGGCSGSAPGPFEQSCQSVCSEFTYSDWGECIDGSQNRTILSSLPSGCSGGTPAELTRACTPVCSNFVYSEWSECVNSNQTRTIISALPQNCSGGSPAALSRSCTAIIQPTLIPQPVACTSHTYSPWGACRGGSSTRTVVSSVPEACVGGVAPVTTQSCTSPQVTCQEFSYSAWSNCEDGRRERIIVGSSPAGCIGGTPAQLSQGCTSEVTCQSFTYSDWGQCRNGIQYRNISGSTPTSCSGGNPQLSRSCETQPLPSVNVTPVVAGSSCVAIDGNQDGRITLIELARFLRNFGTKCEPVNVQGCGSIDANGDGIVDDKDLRLVLSNYNKNQCRI</sequence>
<comment type="caution">
    <text evidence="4">The sequence shown here is derived from an EMBL/GenBank/DDBJ whole genome shotgun (WGS) entry which is preliminary data.</text>
</comment>
<evidence type="ECO:0000256" key="1">
    <source>
        <dbReference type="SAM" id="Phobius"/>
    </source>
</evidence>
<dbReference type="PROSITE" id="PS50222">
    <property type="entry name" value="EF_HAND_2"/>
    <property type="match status" value="1"/>
</dbReference>
<dbReference type="InterPro" id="IPR018247">
    <property type="entry name" value="EF_Hand_1_Ca_BS"/>
</dbReference>
<evidence type="ECO:0000313" key="5">
    <source>
        <dbReference type="Proteomes" id="UP000070449"/>
    </source>
</evidence>
<dbReference type="EMBL" id="JYPD01000018">
    <property type="protein sequence ID" value="KXK09363.1"/>
    <property type="molecule type" value="Genomic_DNA"/>
</dbReference>
<dbReference type="GO" id="GO:0005509">
    <property type="term" value="F:calcium ion binding"/>
    <property type="evidence" value="ECO:0007669"/>
    <property type="project" value="InterPro"/>
</dbReference>
<feature type="transmembrane region" description="Helical" evidence="1">
    <location>
        <begin position="170"/>
        <end position="192"/>
    </location>
</feature>
<keyword evidence="1" id="KW-0472">Membrane</keyword>
<feature type="chain" id="PRO_5007474130" description="EF-hand domain-containing protein" evidence="2">
    <location>
        <begin position="26"/>
        <end position="1070"/>
    </location>
</feature>
<dbReference type="GO" id="GO:0000272">
    <property type="term" value="P:polysaccharide catabolic process"/>
    <property type="evidence" value="ECO:0007669"/>
    <property type="project" value="InterPro"/>
</dbReference>
<evidence type="ECO:0000256" key="2">
    <source>
        <dbReference type="SAM" id="SignalP"/>
    </source>
</evidence>